<feature type="region of interest" description="Disordered" evidence="3">
    <location>
        <begin position="35"/>
        <end position="87"/>
    </location>
</feature>
<comment type="caution">
    <text evidence="4">The sequence shown here is derived from an EMBL/GenBank/DDBJ whole genome shotgun (WGS) entry which is preliminary data.</text>
</comment>
<dbReference type="InterPro" id="IPR036164">
    <property type="entry name" value="bL21-like_sf"/>
</dbReference>
<reference evidence="4" key="1">
    <citation type="submission" date="2022-11" db="EMBL/GenBank/DDBJ databases">
        <title>Chromosomal genome sequence assembly and mating type (MAT) locus characterization of the leprose asexual lichenized fungus Lepraria neglecta (Nyl.) Erichsen.</title>
        <authorList>
            <person name="Allen J.L."/>
            <person name="Pfeffer B."/>
        </authorList>
    </citation>
    <scope>NUCLEOTIDE SEQUENCE</scope>
    <source>
        <strain evidence="4">Allen 5258</strain>
    </source>
</reference>
<dbReference type="InterPro" id="IPR028909">
    <property type="entry name" value="bL21-like"/>
</dbReference>
<dbReference type="PANTHER" id="PTHR21349:SF0">
    <property type="entry name" value="LARGE RIBOSOMAL SUBUNIT PROTEIN BL21M"/>
    <property type="match status" value="1"/>
</dbReference>
<gene>
    <name evidence="4" type="ORF">OEA41_010291</name>
</gene>
<sequence length="237" mass="26924">MFSRSLRRACLQLPSPNVTLPPTFLFPLRAHLTTSTTTTEPKPPESAFNHLPLKQTPTYTIPTPSQPPPLPRKQPHLSTRSPLPPPTNQNLDLLPLLVAQPPHYILAHIHSRPYLLTMGDMLRLPFHMPLAPPGTVLRLNRASMLGSRDYTYRGDPWVDESRFLLRVVVVGVEGEPLRVVEKTKRRNRRVRRVKTKGRFTVLRVSELRVVPEGETVQGKKELEGDELEEDVEALVKE</sequence>
<dbReference type="GO" id="GO:0003735">
    <property type="term" value="F:structural constituent of ribosome"/>
    <property type="evidence" value="ECO:0007669"/>
    <property type="project" value="TreeGrafter"/>
</dbReference>
<evidence type="ECO:0000256" key="3">
    <source>
        <dbReference type="SAM" id="MobiDB-lite"/>
    </source>
</evidence>
<comment type="similarity">
    <text evidence="1">Belongs to the bacterial ribosomal protein bL21 family.</text>
</comment>
<dbReference type="GO" id="GO:0005762">
    <property type="term" value="C:mitochondrial large ribosomal subunit"/>
    <property type="evidence" value="ECO:0007669"/>
    <property type="project" value="TreeGrafter"/>
</dbReference>
<dbReference type="Proteomes" id="UP001276659">
    <property type="component" value="Unassembled WGS sequence"/>
</dbReference>
<dbReference type="PANTHER" id="PTHR21349">
    <property type="entry name" value="50S RIBOSOMAL PROTEIN L21"/>
    <property type="match status" value="1"/>
</dbReference>
<evidence type="ECO:0000313" key="4">
    <source>
        <dbReference type="EMBL" id="KAK3167165.1"/>
    </source>
</evidence>
<evidence type="ECO:0000313" key="5">
    <source>
        <dbReference type="Proteomes" id="UP001276659"/>
    </source>
</evidence>
<organism evidence="4 5">
    <name type="scientific">Lepraria neglecta</name>
    <dbReference type="NCBI Taxonomy" id="209136"/>
    <lineage>
        <taxon>Eukaryota</taxon>
        <taxon>Fungi</taxon>
        <taxon>Dikarya</taxon>
        <taxon>Ascomycota</taxon>
        <taxon>Pezizomycotina</taxon>
        <taxon>Lecanoromycetes</taxon>
        <taxon>OSLEUM clade</taxon>
        <taxon>Lecanoromycetidae</taxon>
        <taxon>Lecanorales</taxon>
        <taxon>Lecanorineae</taxon>
        <taxon>Stereocaulaceae</taxon>
        <taxon>Lepraria</taxon>
    </lineage>
</organism>
<keyword evidence="5" id="KW-1185">Reference proteome</keyword>
<protein>
    <recommendedName>
        <fullName evidence="2">Large ribosomal subunit protein bL21m</fullName>
    </recommendedName>
</protein>
<dbReference type="EMBL" id="JASNWA010000011">
    <property type="protein sequence ID" value="KAK3167165.1"/>
    <property type="molecule type" value="Genomic_DNA"/>
</dbReference>
<dbReference type="Pfam" id="PF00829">
    <property type="entry name" value="Ribosomal_L21p"/>
    <property type="match status" value="1"/>
</dbReference>
<dbReference type="SUPFAM" id="SSF141091">
    <property type="entry name" value="L21p-like"/>
    <property type="match status" value="1"/>
</dbReference>
<evidence type="ECO:0000256" key="1">
    <source>
        <dbReference type="ARBA" id="ARBA00008563"/>
    </source>
</evidence>
<accession>A0AAD9YWA8</accession>
<dbReference type="AlphaFoldDB" id="A0AAD9YWA8"/>
<name>A0AAD9YWA8_9LECA</name>
<proteinExistence type="inferred from homology"/>
<evidence type="ECO:0000256" key="2">
    <source>
        <dbReference type="ARBA" id="ARBA00044129"/>
    </source>
</evidence>